<proteinExistence type="predicted"/>
<sequence>MTKLNPLKASPSIKSGDFFSTKDCCSIAHRFHNSLTPITSTMASDNDEQQIRVTDFEEMNIHLSRAVATENAEEYIIKSDHEKVGEDLGEFGQLPHLGRMILLYASGAGFQSYTSGSLLLYQDWEEPAISSLVDLISRRVIQGVGVGGHTLDSFDISVYSVDKISNWGDITTEGPERGFVGLYSEVESSQEMIEELPDTLSKVTDEIMEEREDEFREILESDHDEEEKENMIRENIKIGMERSLPTILFERESESRGP</sequence>
<evidence type="ECO:0000313" key="2">
    <source>
        <dbReference type="Proteomes" id="UP000198882"/>
    </source>
</evidence>
<dbReference type="Proteomes" id="UP000198882">
    <property type="component" value="Unassembled WGS sequence"/>
</dbReference>
<name>A0A1G9C6B6_9EURY</name>
<protein>
    <submittedName>
        <fullName evidence="1">Uncharacterized protein</fullName>
    </submittedName>
</protein>
<accession>A0A1G9C6B6</accession>
<dbReference type="AlphaFoldDB" id="A0A1G9C6B6"/>
<keyword evidence="2" id="KW-1185">Reference proteome</keyword>
<reference evidence="2" key="1">
    <citation type="submission" date="2016-10" db="EMBL/GenBank/DDBJ databases">
        <authorList>
            <person name="Varghese N."/>
            <person name="Submissions S."/>
        </authorList>
    </citation>
    <scope>NUCLEOTIDE SEQUENCE [LARGE SCALE GENOMIC DNA]</scope>
    <source>
        <strain evidence="2">B4,CECT 8067,JCM 17497</strain>
    </source>
</reference>
<evidence type="ECO:0000313" key="1">
    <source>
        <dbReference type="EMBL" id="SDK46954.1"/>
    </source>
</evidence>
<gene>
    <name evidence="1" type="ORF">SAMN04515672_3223</name>
</gene>
<organism evidence="1 2">
    <name type="scientific">Natronorubrum texcoconense</name>
    <dbReference type="NCBI Taxonomy" id="1095776"/>
    <lineage>
        <taxon>Archaea</taxon>
        <taxon>Methanobacteriati</taxon>
        <taxon>Methanobacteriota</taxon>
        <taxon>Stenosarchaea group</taxon>
        <taxon>Halobacteria</taxon>
        <taxon>Halobacteriales</taxon>
        <taxon>Natrialbaceae</taxon>
        <taxon>Natronorubrum</taxon>
    </lineage>
</organism>
<dbReference type="STRING" id="1095776.SAMN04515672_3223"/>
<dbReference type="EMBL" id="FNFE01000004">
    <property type="protein sequence ID" value="SDK46954.1"/>
    <property type="molecule type" value="Genomic_DNA"/>
</dbReference>